<organism evidence="3 4">
    <name type="scientific">Electrophorus voltai</name>
    <dbReference type="NCBI Taxonomy" id="2609070"/>
    <lineage>
        <taxon>Eukaryota</taxon>
        <taxon>Metazoa</taxon>
        <taxon>Chordata</taxon>
        <taxon>Craniata</taxon>
        <taxon>Vertebrata</taxon>
        <taxon>Euteleostomi</taxon>
        <taxon>Actinopterygii</taxon>
        <taxon>Neopterygii</taxon>
        <taxon>Teleostei</taxon>
        <taxon>Ostariophysi</taxon>
        <taxon>Gymnotiformes</taxon>
        <taxon>Gymnotoidei</taxon>
        <taxon>Gymnotidae</taxon>
        <taxon>Electrophorus</taxon>
    </lineage>
</organism>
<feature type="non-terminal residue" evidence="3">
    <location>
        <position position="73"/>
    </location>
</feature>
<dbReference type="Gene3D" id="3.30.420.10">
    <property type="entry name" value="Ribonuclease H-like superfamily/Ribonuclease H"/>
    <property type="match status" value="1"/>
</dbReference>
<feature type="domain" description="RNase H type-1" evidence="2">
    <location>
        <begin position="1"/>
        <end position="73"/>
    </location>
</feature>
<dbReference type="GO" id="GO:0004523">
    <property type="term" value="F:RNA-DNA hybrid ribonuclease activity"/>
    <property type="evidence" value="ECO:0007669"/>
    <property type="project" value="InterPro"/>
</dbReference>
<dbReference type="Pfam" id="PF00075">
    <property type="entry name" value="RNase_H"/>
    <property type="match status" value="1"/>
</dbReference>
<evidence type="ECO:0000313" key="3">
    <source>
        <dbReference type="EMBL" id="KAK1805455.1"/>
    </source>
</evidence>
<dbReference type="GO" id="GO:0003676">
    <property type="term" value="F:nucleic acid binding"/>
    <property type="evidence" value="ECO:0007669"/>
    <property type="project" value="InterPro"/>
</dbReference>
<accession>A0AAD9E377</accession>
<dbReference type="InterPro" id="IPR002156">
    <property type="entry name" value="RNaseH_domain"/>
</dbReference>
<name>A0AAD9E377_9TELE</name>
<dbReference type="Proteomes" id="UP001239994">
    <property type="component" value="Unassembled WGS sequence"/>
</dbReference>
<sequence>MTEQQDEWVPPMQEDPYDPTPDFPHPPHGDYGPPRSAQVAELMVLIRACHLFRDQVVTIYADSRYAFGVTHDF</sequence>
<evidence type="ECO:0000256" key="1">
    <source>
        <dbReference type="SAM" id="MobiDB-lite"/>
    </source>
</evidence>
<proteinExistence type="predicted"/>
<reference evidence="3" key="1">
    <citation type="submission" date="2023-03" db="EMBL/GenBank/DDBJ databases">
        <title>Electrophorus voltai genome.</title>
        <authorList>
            <person name="Bian C."/>
        </authorList>
    </citation>
    <scope>NUCLEOTIDE SEQUENCE</scope>
    <source>
        <strain evidence="3">CB-2022</strain>
        <tissue evidence="3">Muscle</tissue>
    </source>
</reference>
<gene>
    <name evidence="3" type="ORF">P4O66_019197</name>
</gene>
<dbReference type="InterPro" id="IPR012337">
    <property type="entry name" value="RNaseH-like_sf"/>
</dbReference>
<comment type="caution">
    <text evidence="3">The sequence shown here is derived from an EMBL/GenBank/DDBJ whole genome shotgun (WGS) entry which is preliminary data.</text>
</comment>
<keyword evidence="4" id="KW-1185">Reference proteome</keyword>
<dbReference type="PROSITE" id="PS50879">
    <property type="entry name" value="RNASE_H_1"/>
    <property type="match status" value="1"/>
</dbReference>
<protein>
    <recommendedName>
        <fullName evidence="2">RNase H type-1 domain-containing protein</fullName>
    </recommendedName>
</protein>
<dbReference type="SUPFAM" id="SSF53098">
    <property type="entry name" value="Ribonuclease H-like"/>
    <property type="match status" value="1"/>
</dbReference>
<dbReference type="InterPro" id="IPR036397">
    <property type="entry name" value="RNaseH_sf"/>
</dbReference>
<dbReference type="AlphaFoldDB" id="A0AAD9E377"/>
<feature type="region of interest" description="Disordered" evidence="1">
    <location>
        <begin position="1"/>
        <end position="34"/>
    </location>
</feature>
<dbReference type="EMBL" id="JAROKS010000003">
    <property type="protein sequence ID" value="KAK1805455.1"/>
    <property type="molecule type" value="Genomic_DNA"/>
</dbReference>
<evidence type="ECO:0000313" key="4">
    <source>
        <dbReference type="Proteomes" id="UP001239994"/>
    </source>
</evidence>
<evidence type="ECO:0000259" key="2">
    <source>
        <dbReference type="PROSITE" id="PS50879"/>
    </source>
</evidence>